<organism evidence="1 2">
    <name type="scientific">Catharanthus roseus</name>
    <name type="common">Madagascar periwinkle</name>
    <name type="synonym">Vinca rosea</name>
    <dbReference type="NCBI Taxonomy" id="4058"/>
    <lineage>
        <taxon>Eukaryota</taxon>
        <taxon>Viridiplantae</taxon>
        <taxon>Streptophyta</taxon>
        <taxon>Embryophyta</taxon>
        <taxon>Tracheophyta</taxon>
        <taxon>Spermatophyta</taxon>
        <taxon>Magnoliopsida</taxon>
        <taxon>eudicotyledons</taxon>
        <taxon>Gunneridae</taxon>
        <taxon>Pentapetalae</taxon>
        <taxon>asterids</taxon>
        <taxon>lamiids</taxon>
        <taxon>Gentianales</taxon>
        <taxon>Apocynaceae</taxon>
        <taxon>Rauvolfioideae</taxon>
        <taxon>Vinceae</taxon>
        <taxon>Catharanthinae</taxon>
        <taxon>Catharanthus</taxon>
    </lineage>
</organism>
<dbReference type="Proteomes" id="UP001060085">
    <property type="component" value="Linkage Group LG05"/>
</dbReference>
<evidence type="ECO:0000313" key="2">
    <source>
        <dbReference type="Proteomes" id="UP001060085"/>
    </source>
</evidence>
<proteinExistence type="predicted"/>
<sequence length="316" mass="34106">MSPSSRPMCSHYYRNGHDATSCFMWVSSPNGGPIQAPQVEPPMQQAASDEEGEQAALEQHTARRVPDKVHFWNKSIQLKDFISKTTHIQTHTIQFGEISWRQQGGEGQLSHQQYQQNKQSSITAPPGFQSQSPCNPFNGPPVIGPFPSDQPSLKPIPLRSPVNHSSKLGPISHRPSSADPLPCGLMLSSPPNASSDASSGGSPPIPGPTLPRTPIPGPAPFGSPSSGPAAAAPGHLILQPLLACKLVKRRATCISPSPPCLLPHLVLEKVHVLKLFRHDSKILTAILSGRLLYPVLLLHLPPRTSQVSPIIRYYTV</sequence>
<accession>A0ACC0ASX1</accession>
<dbReference type="EMBL" id="CM044705">
    <property type="protein sequence ID" value="KAI5663077.1"/>
    <property type="molecule type" value="Genomic_DNA"/>
</dbReference>
<gene>
    <name evidence="1" type="ORF">M9H77_22400</name>
</gene>
<evidence type="ECO:0000313" key="1">
    <source>
        <dbReference type="EMBL" id="KAI5663077.1"/>
    </source>
</evidence>
<protein>
    <submittedName>
        <fullName evidence="1">Uncharacterized protein</fullName>
    </submittedName>
</protein>
<keyword evidence="2" id="KW-1185">Reference proteome</keyword>
<comment type="caution">
    <text evidence="1">The sequence shown here is derived from an EMBL/GenBank/DDBJ whole genome shotgun (WGS) entry which is preliminary data.</text>
</comment>
<reference evidence="2" key="1">
    <citation type="journal article" date="2023" name="Nat. Plants">
        <title>Single-cell RNA sequencing provides a high-resolution roadmap for understanding the multicellular compartmentation of specialized metabolism.</title>
        <authorList>
            <person name="Sun S."/>
            <person name="Shen X."/>
            <person name="Li Y."/>
            <person name="Li Y."/>
            <person name="Wang S."/>
            <person name="Li R."/>
            <person name="Zhang H."/>
            <person name="Shen G."/>
            <person name="Guo B."/>
            <person name="Wei J."/>
            <person name="Xu J."/>
            <person name="St-Pierre B."/>
            <person name="Chen S."/>
            <person name="Sun C."/>
        </authorList>
    </citation>
    <scope>NUCLEOTIDE SEQUENCE [LARGE SCALE GENOMIC DNA]</scope>
</reference>
<name>A0ACC0ASX1_CATRO</name>